<dbReference type="Gene3D" id="3.40.50.150">
    <property type="entry name" value="Vaccinia Virus protein VP39"/>
    <property type="match status" value="1"/>
</dbReference>
<dbReference type="InterPro" id="IPR029063">
    <property type="entry name" value="SAM-dependent_MTases_sf"/>
</dbReference>
<dbReference type="InterPro" id="IPR001737">
    <property type="entry name" value="KsgA/Erm"/>
</dbReference>
<dbReference type="PANTHER" id="PTHR11727:SF7">
    <property type="entry name" value="DIMETHYLADENOSINE TRANSFERASE-RELATED"/>
    <property type="match status" value="1"/>
</dbReference>
<dbReference type="EC" id="2.1.1.182" evidence="7"/>
<evidence type="ECO:0000256" key="4">
    <source>
        <dbReference type="ARBA" id="ARBA00022679"/>
    </source>
</evidence>
<name>A0A246F7N3_PSENT</name>
<dbReference type="InterPro" id="IPR023165">
    <property type="entry name" value="rRNA_Ade_diMease-like_C"/>
</dbReference>
<feature type="binding site" evidence="7 8">
    <location>
        <position position="18"/>
    </location>
    <ligand>
        <name>S-adenosyl-L-methionine</name>
        <dbReference type="ChEBI" id="CHEBI:59789"/>
    </ligand>
</feature>
<reference evidence="10 11" key="1">
    <citation type="submission" date="2017-06" db="EMBL/GenBank/DDBJ databases">
        <title>Draft genome of Pseudomonas nitroreducens DF05.</title>
        <authorList>
            <person name="Iyer R."/>
        </authorList>
    </citation>
    <scope>NUCLEOTIDE SEQUENCE [LARGE SCALE GENOMIC DNA]</scope>
    <source>
        <strain evidence="10 11">DF05</strain>
    </source>
</reference>
<comment type="catalytic activity">
    <reaction evidence="7">
        <text>adenosine(1518)/adenosine(1519) in 16S rRNA + 4 S-adenosyl-L-methionine = N(6)-dimethyladenosine(1518)/N(6)-dimethyladenosine(1519) in 16S rRNA + 4 S-adenosyl-L-homocysteine + 4 H(+)</text>
        <dbReference type="Rhea" id="RHEA:19609"/>
        <dbReference type="Rhea" id="RHEA-COMP:10232"/>
        <dbReference type="Rhea" id="RHEA-COMP:10233"/>
        <dbReference type="ChEBI" id="CHEBI:15378"/>
        <dbReference type="ChEBI" id="CHEBI:57856"/>
        <dbReference type="ChEBI" id="CHEBI:59789"/>
        <dbReference type="ChEBI" id="CHEBI:74411"/>
        <dbReference type="ChEBI" id="CHEBI:74493"/>
        <dbReference type="EC" id="2.1.1.182"/>
    </reaction>
</comment>
<dbReference type="NCBIfam" id="TIGR00755">
    <property type="entry name" value="ksgA"/>
    <property type="match status" value="1"/>
</dbReference>
<dbReference type="InterPro" id="IPR020598">
    <property type="entry name" value="rRNA_Ade_methylase_Trfase_N"/>
</dbReference>
<dbReference type="FunFam" id="1.10.8.100:FF:000001">
    <property type="entry name" value="Ribosomal RNA small subunit methyltransferase A"/>
    <property type="match status" value="1"/>
</dbReference>
<evidence type="ECO:0000256" key="3">
    <source>
        <dbReference type="ARBA" id="ARBA00022603"/>
    </source>
</evidence>
<feature type="binding site" evidence="7 8">
    <location>
        <position position="16"/>
    </location>
    <ligand>
        <name>S-adenosyl-L-methionine</name>
        <dbReference type="ChEBI" id="CHEBI:59789"/>
    </ligand>
</feature>
<comment type="similarity">
    <text evidence="7">Belongs to the class I-like SAM-binding methyltransferase superfamily. rRNA adenine N(6)-methyltransferase family. RsmA subfamily.</text>
</comment>
<dbReference type="SMART" id="SM00650">
    <property type="entry name" value="rADc"/>
    <property type="match status" value="1"/>
</dbReference>
<evidence type="ECO:0000313" key="10">
    <source>
        <dbReference type="EMBL" id="OWP49215.1"/>
    </source>
</evidence>
<sequence>MSELFQHRARKRFGQNFLHDAGVIHKILRAIAAKEGQHLLEIGPGQGALTEGLVDSNAKLDVIELDLDLIPQLKYRFGLKPNFSLHQGDAMKFDFSSLVAAPEDKLRVVGNLPYNISTPLIFHLLDHASLIQDMHFMLQKEVVERLAAEPGNGDWGRLSIMVQYFCRVDYLFTVGPGAFNPPPKVESAIVRLVPYAELPHPAKDHRVLERIVREAFNQRRKTLRNTLRTLMSVEDIEAAGVDPTLRPEQLSVADFVSLANRYSDTHPEAEQEPSA</sequence>
<keyword evidence="2 7" id="KW-0698">rRNA processing</keyword>
<dbReference type="Proteomes" id="UP000198145">
    <property type="component" value="Unassembled WGS sequence"/>
</dbReference>
<comment type="caution">
    <text evidence="10">The sequence shown here is derived from an EMBL/GenBank/DDBJ whole genome shotgun (WGS) entry which is preliminary data.</text>
</comment>
<keyword evidence="6 7" id="KW-0694">RNA-binding</keyword>
<gene>
    <name evidence="7" type="primary">rsmA</name>
    <name evidence="7" type="synonym">ksgA</name>
    <name evidence="10" type="ORF">CEG18_21020</name>
</gene>
<dbReference type="InterPro" id="IPR011530">
    <property type="entry name" value="rRNA_adenine_dimethylase"/>
</dbReference>
<protein>
    <recommendedName>
        <fullName evidence="7">Ribosomal RNA small subunit methyltransferase A</fullName>
        <ecNumber evidence="7">2.1.1.182</ecNumber>
    </recommendedName>
    <alternativeName>
        <fullName evidence="7">16S rRNA (adenine(1518)-N(6)/adenine(1519)-N(6))-dimethyltransferase</fullName>
    </alternativeName>
    <alternativeName>
        <fullName evidence="7">16S rRNA dimethyladenosine transferase</fullName>
    </alternativeName>
    <alternativeName>
        <fullName evidence="7">16S rRNA dimethylase</fullName>
    </alternativeName>
    <alternativeName>
        <fullName evidence="7">S-adenosylmethionine-6-N', N'-adenosyl(rRNA) dimethyltransferase</fullName>
    </alternativeName>
</protein>
<dbReference type="STRING" id="46680.GCA_000807755_06373"/>
<keyword evidence="5 7" id="KW-0949">S-adenosyl-L-methionine</keyword>
<comment type="function">
    <text evidence="7">Specifically dimethylates two adjacent adenosines (A1518 and A1519) in the loop of a conserved hairpin near the 3'-end of 16S rRNA in the 30S particle. May play a critical role in biogenesis of 30S subunits.</text>
</comment>
<feature type="binding site" evidence="7 8">
    <location>
        <position position="111"/>
    </location>
    <ligand>
        <name>S-adenosyl-L-methionine</name>
        <dbReference type="ChEBI" id="CHEBI:59789"/>
    </ligand>
</feature>
<dbReference type="Pfam" id="PF00398">
    <property type="entry name" value="RrnaAD"/>
    <property type="match status" value="1"/>
</dbReference>
<dbReference type="PROSITE" id="PS51689">
    <property type="entry name" value="SAM_RNA_A_N6_MT"/>
    <property type="match status" value="1"/>
</dbReference>
<dbReference type="GO" id="GO:0005829">
    <property type="term" value="C:cytosol"/>
    <property type="evidence" value="ECO:0007669"/>
    <property type="project" value="TreeGrafter"/>
</dbReference>
<evidence type="ECO:0000256" key="1">
    <source>
        <dbReference type="ARBA" id="ARBA00022490"/>
    </source>
</evidence>
<organism evidence="10 11">
    <name type="scientific">Pseudomonas nitroreducens</name>
    <dbReference type="NCBI Taxonomy" id="46680"/>
    <lineage>
        <taxon>Bacteria</taxon>
        <taxon>Pseudomonadati</taxon>
        <taxon>Pseudomonadota</taxon>
        <taxon>Gammaproteobacteria</taxon>
        <taxon>Pseudomonadales</taxon>
        <taxon>Pseudomonadaceae</taxon>
        <taxon>Pseudomonas</taxon>
    </lineage>
</organism>
<dbReference type="InterPro" id="IPR020596">
    <property type="entry name" value="rRNA_Ade_Mease_Trfase_CS"/>
</dbReference>
<evidence type="ECO:0000256" key="2">
    <source>
        <dbReference type="ARBA" id="ARBA00022552"/>
    </source>
</evidence>
<evidence type="ECO:0000256" key="7">
    <source>
        <dbReference type="HAMAP-Rule" id="MF_00607"/>
    </source>
</evidence>
<dbReference type="GO" id="GO:0003723">
    <property type="term" value="F:RNA binding"/>
    <property type="evidence" value="ECO:0007669"/>
    <property type="project" value="UniProtKB-UniRule"/>
</dbReference>
<keyword evidence="1 7" id="KW-0963">Cytoplasm</keyword>
<dbReference type="EMBL" id="NJBA01000007">
    <property type="protein sequence ID" value="OWP49215.1"/>
    <property type="molecule type" value="Genomic_DNA"/>
</dbReference>
<comment type="subcellular location">
    <subcellularLocation>
        <location evidence="7">Cytoplasm</location>
    </subcellularLocation>
</comment>
<evidence type="ECO:0000256" key="8">
    <source>
        <dbReference type="PROSITE-ProRule" id="PRU01026"/>
    </source>
</evidence>
<feature type="domain" description="Ribosomal RNA adenine methylase transferase N-terminal" evidence="9">
    <location>
        <begin position="23"/>
        <end position="196"/>
    </location>
</feature>
<dbReference type="AlphaFoldDB" id="A0A246F7N3"/>
<keyword evidence="3 7" id="KW-0489">Methyltransferase</keyword>
<dbReference type="eggNOG" id="COG0030">
    <property type="taxonomic scope" value="Bacteria"/>
</dbReference>
<dbReference type="Gene3D" id="1.10.8.100">
    <property type="entry name" value="Ribosomal RNA adenine dimethylase-like, domain 2"/>
    <property type="match status" value="1"/>
</dbReference>
<evidence type="ECO:0000259" key="9">
    <source>
        <dbReference type="SMART" id="SM00650"/>
    </source>
</evidence>
<accession>A0A246F7N3</accession>
<evidence type="ECO:0000256" key="5">
    <source>
        <dbReference type="ARBA" id="ARBA00022691"/>
    </source>
</evidence>
<feature type="binding site" evidence="7 8">
    <location>
        <position position="43"/>
    </location>
    <ligand>
        <name>S-adenosyl-L-methionine</name>
        <dbReference type="ChEBI" id="CHEBI:59789"/>
    </ligand>
</feature>
<dbReference type="PROSITE" id="PS01131">
    <property type="entry name" value="RRNA_A_DIMETH"/>
    <property type="match status" value="1"/>
</dbReference>
<dbReference type="PANTHER" id="PTHR11727">
    <property type="entry name" value="DIMETHYLADENOSINE TRANSFERASE"/>
    <property type="match status" value="1"/>
</dbReference>
<feature type="binding site" evidence="7 8">
    <location>
        <position position="64"/>
    </location>
    <ligand>
        <name>S-adenosyl-L-methionine</name>
        <dbReference type="ChEBI" id="CHEBI:59789"/>
    </ligand>
</feature>
<evidence type="ECO:0000256" key="6">
    <source>
        <dbReference type="ARBA" id="ARBA00022884"/>
    </source>
</evidence>
<evidence type="ECO:0000313" key="11">
    <source>
        <dbReference type="Proteomes" id="UP000198145"/>
    </source>
</evidence>
<dbReference type="GO" id="GO:0052908">
    <property type="term" value="F:16S rRNA (adenine(1518)-N(6)/adenine(1519)-N(6))-dimethyltransferase activity"/>
    <property type="evidence" value="ECO:0007669"/>
    <property type="project" value="UniProtKB-EC"/>
</dbReference>
<proteinExistence type="inferred from homology"/>
<dbReference type="HAMAP" id="MF_00607">
    <property type="entry name" value="16SrRNA_methyltr_A"/>
    <property type="match status" value="1"/>
</dbReference>
<dbReference type="SUPFAM" id="SSF53335">
    <property type="entry name" value="S-adenosyl-L-methionine-dependent methyltransferases"/>
    <property type="match status" value="1"/>
</dbReference>
<keyword evidence="4 7" id="KW-0808">Transferase</keyword>
<dbReference type="RefSeq" id="WP_088420321.1">
    <property type="nucleotide sequence ID" value="NZ_NJBA01000007.1"/>
</dbReference>
<feature type="binding site" evidence="7 8">
    <location>
        <position position="89"/>
    </location>
    <ligand>
        <name>S-adenosyl-L-methionine</name>
        <dbReference type="ChEBI" id="CHEBI:59789"/>
    </ligand>
</feature>